<dbReference type="PANTHER" id="PTHR43708">
    <property type="entry name" value="CONSERVED EXPRESSED OXIDOREDUCTASE (EUROFUNG)"/>
    <property type="match status" value="1"/>
</dbReference>
<sequence length="338" mass="37321">MSSTIVTGIMSYGMSGRIFHAPFLDAHPGFKLKAVTERSSKTAAQRYPDIISYNTIEELLADEEIELIVVNTPNNTHYSLATQALKAGKHVLIEKPAADSYAEVKELFDLGRAQNKQVLIYQNRRWDSDFLSVKQVIQSGELGRLIEVTVRFDRYKQALSPKAFKETKGTGANGLVYDLGPHVLDQLISLFGKPVSFNKFKAANREGSEVDDYFFFQLTYPDGLNVMAASSLLTAQPLPAFVLHGTQGTYIKDRVDVQELQLDQNIKPTDDNYGLEEPGAEGVLTTIDANGIKSVKAMPSVKGDYTGLFEAVYQSIVNGVPYPVTEANILAQMELLEA</sequence>
<organism evidence="5 6">
    <name type="scientific">Mucilaginibacter gracilis</name>
    <dbReference type="NCBI Taxonomy" id="423350"/>
    <lineage>
        <taxon>Bacteria</taxon>
        <taxon>Pseudomonadati</taxon>
        <taxon>Bacteroidota</taxon>
        <taxon>Sphingobacteriia</taxon>
        <taxon>Sphingobacteriales</taxon>
        <taxon>Sphingobacteriaceae</taxon>
        <taxon>Mucilaginibacter</taxon>
    </lineage>
</organism>
<dbReference type="InterPro" id="IPR000683">
    <property type="entry name" value="Gfo/Idh/MocA-like_OxRdtase_N"/>
</dbReference>
<protein>
    <submittedName>
        <fullName evidence="5">Putative dehydrogenase</fullName>
    </submittedName>
</protein>
<dbReference type="SUPFAM" id="SSF55347">
    <property type="entry name" value="Glyceraldehyde-3-phosphate dehydrogenase-like, C-terminal domain"/>
    <property type="match status" value="1"/>
</dbReference>
<dbReference type="Gene3D" id="3.40.50.720">
    <property type="entry name" value="NAD(P)-binding Rossmann-like Domain"/>
    <property type="match status" value="1"/>
</dbReference>
<evidence type="ECO:0000256" key="1">
    <source>
        <dbReference type="ARBA" id="ARBA00010928"/>
    </source>
</evidence>
<evidence type="ECO:0000256" key="2">
    <source>
        <dbReference type="ARBA" id="ARBA00023002"/>
    </source>
</evidence>
<keyword evidence="6" id="KW-1185">Reference proteome</keyword>
<dbReference type="InterPro" id="IPR051317">
    <property type="entry name" value="Gfo/Idh/MocA_oxidoreduct"/>
</dbReference>
<evidence type="ECO:0000259" key="3">
    <source>
        <dbReference type="Pfam" id="PF01408"/>
    </source>
</evidence>
<dbReference type="PANTHER" id="PTHR43708:SF5">
    <property type="entry name" value="CONSERVED EXPRESSED OXIDOREDUCTASE (EUROFUNG)-RELATED"/>
    <property type="match status" value="1"/>
</dbReference>
<dbReference type="Pfam" id="PF01408">
    <property type="entry name" value="GFO_IDH_MocA"/>
    <property type="match status" value="1"/>
</dbReference>
<dbReference type="InterPro" id="IPR055170">
    <property type="entry name" value="GFO_IDH_MocA-like_dom"/>
</dbReference>
<proteinExistence type="inferred from homology"/>
<evidence type="ECO:0000313" key="5">
    <source>
        <dbReference type="EMBL" id="RKR85649.1"/>
    </source>
</evidence>
<dbReference type="AlphaFoldDB" id="A0A495JC62"/>
<dbReference type="GO" id="GO:0016491">
    <property type="term" value="F:oxidoreductase activity"/>
    <property type="evidence" value="ECO:0007669"/>
    <property type="project" value="UniProtKB-KW"/>
</dbReference>
<comment type="caution">
    <text evidence="5">The sequence shown here is derived from an EMBL/GenBank/DDBJ whole genome shotgun (WGS) entry which is preliminary data.</text>
</comment>
<name>A0A495JC62_9SPHI</name>
<feature type="domain" description="GFO/IDH/MocA-like oxidoreductase" evidence="4">
    <location>
        <begin position="130"/>
        <end position="250"/>
    </location>
</feature>
<accession>A0A495JC62</accession>
<comment type="similarity">
    <text evidence="1">Belongs to the Gfo/Idh/MocA family.</text>
</comment>
<dbReference type="OrthoDB" id="9815825at2"/>
<dbReference type="Proteomes" id="UP000268007">
    <property type="component" value="Unassembled WGS sequence"/>
</dbReference>
<keyword evidence="2" id="KW-0560">Oxidoreductase</keyword>
<gene>
    <name evidence="5" type="ORF">BDD43_5920</name>
</gene>
<dbReference type="Pfam" id="PF22725">
    <property type="entry name" value="GFO_IDH_MocA_C3"/>
    <property type="match status" value="1"/>
</dbReference>
<dbReference type="GO" id="GO:0000166">
    <property type="term" value="F:nucleotide binding"/>
    <property type="evidence" value="ECO:0007669"/>
    <property type="project" value="InterPro"/>
</dbReference>
<dbReference type="EMBL" id="RBKU01000001">
    <property type="protein sequence ID" value="RKR85649.1"/>
    <property type="molecule type" value="Genomic_DNA"/>
</dbReference>
<dbReference type="Gene3D" id="3.30.360.10">
    <property type="entry name" value="Dihydrodipicolinate Reductase, domain 2"/>
    <property type="match status" value="1"/>
</dbReference>
<dbReference type="SUPFAM" id="SSF51735">
    <property type="entry name" value="NAD(P)-binding Rossmann-fold domains"/>
    <property type="match status" value="1"/>
</dbReference>
<evidence type="ECO:0000313" key="6">
    <source>
        <dbReference type="Proteomes" id="UP000268007"/>
    </source>
</evidence>
<reference evidence="5 6" key="1">
    <citation type="submission" date="2018-10" db="EMBL/GenBank/DDBJ databases">
        <title>Genomic Encyclopedia of Archaeal and Bacterial Type Strains, Phase II (KMG-II): from individual species to whole genera.</title>
        <authorList>
            <person name="Goeker M."/>
        </authorList>
    </citation>
    <scope>NUCLEOTIDE SEQUENCE [LARGE SCALE GENOMIC DNA]</scope>
    <source>
        <strain evidence="5 6">DSM 18602</strain>
    </source>
</reference>
<dbReference type="InterPro" id="IPR036291">
    <property type="entry name" value="NAD(P)-bd_dom_sf"/>
</dbReference>
<feature type="domain" description="Gfo/Idh/MocA-like oxidoreductase N-terminal" evidence="3">
    <location>
        <begin position="9"/>
        <end position="120"/>
    </location>
</feature>
<dbReference type="RefSeq" id="WP_121201686.1">
    <property type="nucleotide sequence ID" value="NZ_RBKU01000001.1"/>
</dbReference>
<evidence type="ECO:0000259" key="4">
    <source>
        <dbReference type="Pfam" id="PF22725"/>
    </source>
</evidence>